<accession>A0A930FZS4</accession>
<reference evidence="1" key="1">
    <citation type="submission" date="2020-04" db="EMBL/GenBank/DDBJ databases">
        <title>Deep metagenomics examines the oral microbiome during advanced dental caries in children, revealing novel taxa and co-occurrences with host molecules.</title>
        <authorList>
            <person name="Baker J.L."/>
            <person name="Morton J.T."/>
            <person name="Dinis M."/>
            <person name="Alvarez R."/>
            <person name="Tran N.C."/>
            <person name="Knight R."/>
            <person name="Edlund A."/>
        </authorList>
    </citation>
    <scope>NUCLEOTIDE SEQUENCE</scope>
    <source>
        <strain evidence="1">JCVI_32_bin.24</strain>
    </source>
</reference>
<organism evidence="1 2">
    <name type="scientific">Dechloromonas agitata</name>
    <dbReference type="NCBI Taxonomy" id="73030"/>
    <lineage>
        <taxon>Bacteria</taxon>
        <taxon>Pseudomonadati</taxon>
        <taxon>Pseudomonadota</taxon>
        <taxon>Betaproteobacteria</taxon>
        <taxon>Rhodocyclales</taxon>
        <taxon>Azonexaceae</taxon>
        <taxon>Dechloromonas</taxon>
    </lineage>
</organism>
<dbReference type="AlphaFoldDB" id="A0A930FZS4"/>
<dbReference type="InterPro" id="IPR029063">
    <property type="entry name" value="SAM-dependent_MTases_sf"/>
</dbReference>
<feature type="non-terminal residue" evidence="1">
    <location>
        <position position="69"/>
    </location>
</feature>
<comment type="caution">
    <text evidence="1">The sequence shown here is derived from an EMBL/GenBank/DDBJ whole genome shotgun (WGS) entry which is preliminary data.</text>
</comment>
<sequence length="69" mass="7520">MSLKHTYTLIAPFYDAMLARATRAARQRSLTALPTEPGRVLLAGVGTGLDLPHLPAQHHYIGLDLTHAM</sequence>
<dbReference type="SUPFAM" id="SSF53335">
    <property type="entry name" value="S-adenosyl-L-methionine-dependent methyltransferases"/>
    <property type="match status" value="1"/>
</dbReference>
<dbReference type="Proteomes" id="UP000718593">
    <property type="component" value="Unassembled WGS sequence"/>
</dbReference>
<gene>
    <name evidence="1" type="ORF">HXL68_10455</name>
</gene>
<proteinExistence type="predicted"/>
<dbReference type="EMBL" id="JABZMI010000208">
    <property type="protein sequence ID" value="MBF1165451.1"/>
    <property type="molecule type" value="Genomic_DNA"/>
</dbReference>
<protein>
    <submittedName>
        <fullName evidence="1">Phosphatidylethanolamine N-methyltransferase</fullName>
    </submittedName>
</protein>
<evidence type="ECO:0000313" key="1">
    <source>
        <dbReference type="EMBL" id="MBF1165451.1"/>
    </source>
</evidence>
<name>A0A930FZS4_9RHOO</name>
<evidence type="ECO:0000313" key="2">
    <source>
        <dbReference type="Proteomes" id="UP000718593"/>
    </source>
</evidence>
<dbReference type="Gene3D" id="3.40.50.150">
    <property type="entry name" value="Vaccinia Virus protein VP39"/>
    <property type="match status" value="1"/>
</dbReference>